<comment type="miscellaneous">
    <text evidence="9">This function is generally fulfilled by the C-terminal part of HisG, which is missing in some bacteria such as this one.</text>
</comment>
<comment type="function">
    <text evidence="8 9">Required for the first step of histidine biosynthesis. May allow the feedback regulation of ATP phosphoribosyltransferase activity by histidine.</text>
</comment>
<dbReference type="AlphaFoldDB" id="A0A926DC20"/>
<dbReference type="CDD" id="cd00773">
    <property type="entry name" value="HisRS-like_core"/>
    <property type="match status" value="1"/>
</dbReference>
<dbReference type="PROSITE" id="PS50862">
    <property type="entry name" value="AA_TRNA_LIGASE_II"/>
    <property type="match status" value="1"/>
</dbReference>
<dbReference type="InterPro" id="IPR006195">
    <property type="entry name" value="aa-tRNA-synth_II"/>
</dbReference>
<evidence type="ECO:0000256" key="1">
    <source>
        <dbReference type="ARBA" id="ARBA00004496"/>
    </source>
</evidence>
<feature type="binding site" evidence="10">
    <location>
        <position position="111"/>
    </location>
    <ligand>
        <name>L-histidine</name>
        <dbReference type="ChEBI" id="CHEBI:57595"/>
    </ligand>
</feature>
<dbReference type="HAMAP" id="MF_00125">
    <property type="entry name" value="HisZ"/>
    <property type="match status" value="1"/>
</dbReference>
<evidence type="ECO:0000313" key="13">
    <source>
        <dbReference type="Proteomes" id="UP000620366"/>
    </source>
</evidence>
<dbReference type="Gene3D" id="3.30.930.10">
    <property type="entry name" value="Bira Bifunctional Protein, Domain 2"/>
    <property type="match status" value="1"/>
</dbReference>
<dbReference type="InterPro" id="IPR004516">
    <property type="entry name" value="HisRS/HisZ"/>
</dbReference>
<evidence type="ECO:0000259" key="11">
    <source>
        <dbReference type="PROSITE" id="PS50862"/>
    </source>
</evidence>
<dbReference type="GO" id="GO:0005737">
    <property type="term" value="C:cytoplasm"/>
    <property type="evidence" value="ECO:0007669"/>
    <property type="project" value="UniProtKB-SubCell"/>
</dbReference>
<dbReference type="PANTHER" id="PTHR43707">
    <property type="entry name" value="HISTIDYL-TRNA SYNTHETASE"/>
    <property type="match status" value="1"/>
</dbReference>
<comment type="subunit">
    <text evidence="9">Heteromultimer composed of HisG and HisZ subunits.</text>
</comment>
<dbReference type="PIRSF" id="PIRSF001549">
    <property type="entry name" value="His-tRNA_synth"/>
    <property type="match status" value="1"/>
</dbReference>
<comment type="subcellular location">
    <subcellularLocation>
        <location evidence="1 9">Cytoplasm</location>
    </subcellularLocation>
</comment>
<dbReference type="GO" id="GO:0004821">
    <property type="term" value="F:histidine-tRNA ligase activity"/>
    <property type="evidence" value="ECO:0007669"/>
    <property type="project" value="TreeGrafter"/>
</dbReference>
<evidence type="ECO:0000256" key="6">
    <source>
        <dbReference type="ARBA" id="ARBA00022605"/>
    </source>
</evidence>
<evidence type="ECO:0000256" key="9">
    <source>
        <dbReference type="HAMAP-Rule" id="MF_00125"/>
    </source>
</evidence>
<feature type="binding site" evidence="10">
    <location>
        <begin position="274"/>
        <end position="275"/>
    </location>
    <ligand>
        <name>L-histidine</name>
        <dbReference type="ChEBI" id="CHEBI:57595"/>
    </ligand>
</feature>
<feature type="binding site" evidence="10">
    <location>
        <position position="125"/>
    </location>
    <ligand>
        <name>L-histidine</name>
        <dbReference type="ChEBI" id="CHEBI:57595"/>
    </ligand>
</feature>
<proteinExistence type="inferred from homology"/>
<dbReference type="EMBL" id="JACRSP010000002">
    <property type="protein sequence ID" value="MBC8536200.1"/>
    <property type="molecule type" value="Genomic_DNA"/>
</dbReference>
<organism evidence="12 13">
    <name type="scientific">Feifania hominis</name>
    <dbReference type="NCBI Taxonomy" id="2763660"/>
    <lineage>
        <taxon>Bacteria</taxon>
        <taxon>Bacillati</taxon>
        <taxon>Bacillota</taxon>
        <taxon>Clostridia</taxon>
        <taxon>Eubacteriales</taxon>
        <taxon>Feifaniaceae</taxon>
        <taxon>Feifania</taxon>
    </lineage>
</organism>
<dbReference type="Proteomes" id="UP000620366">
    <property type="component" value="Unassembled WGS sequence"/>
</dbReference>
<dbReference type="PANTHER" id="PTHR43707:SF6">
    <property type="entry name" value="ATP PHOSPHORIBOSYLTRANSFERASE REGULATORY SUBUNIT"/>
    <property type="match status" value="1"/>
</dbReference>
<keyword evidence="7 9" id="KW-0368">Histidine biosynthesis</keyword>
<keyword evidence="6 9" id="KW-0028">Amino-acid biosynthesis</keyword>
<accession>A0A926DC20</accession>
<feature type="binding site" evidence="10">
    <location>
        <position position="129"/>
    </location>
    <ligand>
        <name>L-histidine</name>
        <dbReference type="ChEBI" id="CHEBI:57595"/>
    </ligand>
</feature>
<protein>
    <recommendedName>
        <fullName evidence="4 9">ATP phosphoribosyltransferase regulatory subunit</fullName>
    </recommendedName>
</protein>
<gene>
    <name evidence="9 12" type="primary">hisZ</name>
    <name evidence="12" type="ORF">H8695_05775</name>
</gene>
<dbReference type="GO" id="GO:0016757">
    <property type="term" value="F:glycosyltransferase activity"/>
    <property type="evidence" value="ECO:0007669"/>
    <property type="project" value="UniProtKB-KW"/>
</dbReference>
<dbReference type="GO" id="GO:0140096">
    <property type="term" value="F:catalytic activity, acting on a protein"/>
    <property type="evidence" value="ECO:0007669"/>
    <property type="project" value="UniProtKB-ARBA"/>
</dbReference>
<keyword evidence="12" id="KW-0808">Transferase</keyword>
<dbReference type="GO" id="GO:0000105">
    <property type="term" value="P:L-histidine biosynthetic process"/>
    <property type="evidence" value="ECO:0007669"/>
    <property type="project" value="UniProtKB-UniRule"/>
</dbReference>
<dbReference type="RefSeq" id="WP_249299951.1">
    <property type="nucleotide sequence ID" value="NZ_JACRSP010000002.1"/>
</dbReference>
<evidence type="ECO:0000256" key="4">
    <source>
        <dbReference type="ARBA" id="ARBA00020397"/>
    </source>
</evidence>
<evidence type="ECO:0000256" key="10">
    <source>
        <dbReference type="PIRSR" id="PIRSR001549-1"/>
    </source>
</evidence>
<evidence type="ECO:0000313" key="12">
    <source>
        <dbReference type="EMBL" id="MBC8536200.1"/>
    </source>
</evidence>
<dbReference type="InterPro" id="IPR041715">
    <property type="entry name" value="HisRS-like_core"/>
</dbReference>
<evidence type="ECO:0000256" key="5">
    <source>
        <dbReference type="ARBA" id="ARBA00022490"/>
    </source>
</evidence>
<dbReference type="GO" id="GO:0006427">
    <property type="term" value="P:histidyl-tRNA aminoacylation"/>
    <property type="evidence" value="ECO:0007669"/>
    <property type="project" value="TreeGrafter"/>
</dbReference>
<evidence type="ECO:0000256" key="7">
    <source>
        <dbReference type="ARBA" id="ARBA00023102"/>
    </source>
</evidence>
<comment type="pathway">
    <text evidence="2 9">Amino-acid biosynthesis; L-histidine biosynthesis; L-histidine from 5-phospho-alpha-D-ribose 1-diphosphate: step 1/9.</text>
</comment>
<name>A0A926DC20_9FIRM</name>
<keyword evidence="12" id="KW-0328">Glycosyltransferase</keyword>
<dbReference type="Pfam" id="PF13393">
    <property type="entry name" value="tRNA-synt_His"/>
    <property type="match status" value="1"/>
</dbReference>
<feature type="binding site" evidence="10">
    <location>
        <begin position="81"/>
        <end position="83"/>
    </location>
    <ligand>
        <name>L-histidine</name>
        <dbReference type="ChEBI" id="CHEBI:57595"/>
    </ligand>
</feature>
<feature type="domain" description="Aminoacyl-transfer RNA synthetases class-II family profile" evidence="11">
    <location>
        <begin position="23"/>
        <end position="266"/>
    </location>
</feature>
<sequence length="398" mass="43216">MRRRNLHLPDGMRDYLYAEASRRRTLEQGLGRVFARRGYREIITPAVEFYDIFSGEHSAVPDEELYRLFDSRGRILTLRHDMTTPIARVAAQKLAGGELPIRLCYNGPVYRRSGDHTARRDEIAQCGIELLGAEGPRADLEVLVTAIEALQSLGAPSFSLELGHVGFFQAVAGALGADYAATESLRRCIEMKNYTQLDRLLAPFDPTLPAVCALRALPRLFGSVKTIARAREIAPDDRAAAVLDELERLTGELAALGYARHIRLDLGMVQHIGYYTGLTFRGYLPDCGESCLTGGRYDSLCGDFGAPLPACGFAVSPDSVLDALGGGDEPSPTATLVFYEQGCAAAAYALVEALGTEGPCRMSLAADRRGALREAHQLGLPGFYHVTADGSRFVAGEE</sequence>
<keyword evidence="13" id="KW-1185">Reference proteome</keyword>
<reference evidence="12" key="1">
    <citation type="submission" date="2020-08" db="EMBL/GenBank/DDBJ databases">
        <title>Genome public.</title>
        <authorList>
            <person name="Liu C."/>
            <person name="Sun Q."/>
        </authorList>
    </citation>
    <scope>NUCLEOTIDE SEQUENCE</scope>
    <source>
        <strain evidence="12">BX7</strain>
    </source>
</reference>
<dbReference type="InterPro" id="IPR045864">
    <property type="entry name" value="aa-tRNA-synth_II/BPL/LPL"/>
</dbReference>
<dbReference type="NCBIfam" id="TIGR00443">
    <property type="entry name" value="hisZ_biosyn_reg"/>
    <property type="match status" value="1"/>
</dbReference>
<comment type="caution">
    <text evidence="12">The sequence shown here is derived from an EMBL/GenBank/DDBJ whole genome shotgun (WGS) entry which is preliminary data.</text>
</comment>
<keyword evidence="5 9" id="KW-0963">Cytoplasm</keyword>
<evidence type="ECO:0000256" key="3">
    <source>
        <dbReference type="ARBA" id="ARBA00005539"/>
    </source>
</evidence>
<evidence type="ECO:0000256" key="2">
    <source>
        <dbReference type="ARBA" id="ARBA00004667"/>
    </source>
</evidence>
<evidence type="ECO:0000256" key="8">
    <source>
        <dbReference type="ARBA" id="ARBA00025246"/>
    </source>
</evidence>
<dbReference type="SUPFAM" id="SSF55681">
    <property type="entry name" value="Class II aaRS and biotin synthetases"/>
    <property type="match status" value="1"/>
</dbReference>
<comment type="similarity">
    <text evidence="3 9">Belongs to the class-II aminoacyl-tRNA synthetase family. HisZ subfamily.</text>
</comment>
<dbReference type="InterPro" id="IPR004517">
    <property type="entry name" value="HisZ"/>
</dbReference>